<gene>
    <name evidence="1" type="ORF">PIB30_100203</name>
</gene>
<keyword evidence="2" id="KW-1185">Reference proteome</keyword>
<proteinExistence type="predicted"/>
<accession>A0ABU6YXU7</accession>
<name>A0ABU6YXU7_9FABA</name>
<evidence type="ECO:0000313" key="1">
    <source>
        <dbReference type="EMBL" id="MED6214160.1"/>
    </source>
</evidence>
<sequence>MGWGFSLRIFIRLFRYKFKLGKLVKYPWNSEYLAFSEGQTVRTVVRFGFSTWKSCCLSVALRNWSNMFATWLIGFGVLQFLVSKQFFPYEPEGSNCCTIVHTLNQVNRVKNLAYGNDSGHYNTVDCESPLPVKEPLRSGSNSKILREPAIE</sequence>
<protein>
    <submittedName>
        <fullName evidence="1">Uncharacterized protein</fullName>
    </submittedName>
</protein>
<dbReference type="EMBL" id="JASCZI010244424">
    <property type="protein sequence ID" value="MED6214160.1"/>
    <property type="molecule type" value="Genomic_DNA"/>
</dbReference>
<dbReference type="Proteomes" id="UP001341840">
    <property type="component" value="Unassembled WGS sequence"/>
</dbReference>
<evidence type="ECO:0000313" key="2">
    <source>
        <dbReference type="Proteomes" id="UP001341840"/>
    </source>
</evidence>
<organism evidence="1 2">
    <name type="scientific">Stylosanthes scabra</name>
    <dbReference type="NCBI Taxonomy" id="79078"/>
    <lineage>
        <taxon>Eukaryota</taxon>
        <taxon>Viridiplantae</taxon>
        <taxon>Streptophyta</taxon>
        <taxon>Embryophyta</taxon>
        <taxon>Tracheophyta</taxon>
        <taxon>Spermatophyta</taxon>
        <taxon>Magnoliopsida</taxon>
        <taxon>eudicotyledons</taxon>
        <taxon>Gunneridae</taxon>
        <taxon>Pentapetalae</taxon>
        <taxon>rosids</taxon>
        <taxon>fabids</taxon>
        <taxon>Fabales</taxon>
        <taxon>Fabaceae</taxon>
        <taxon>Papilionoideae</taxon>
        <taxon>50 kb inversion clade</taxon>
        <taxon>dalbergioids sensu lato</taxon>
        <taxon>Dalbergieae</taxon>
        <taxon>Pterocarpus clade</taxon>
        <taxon>Stylosanthes</taxon>
    </lineage>
</organism>
<reference evidence="1 2" key="1">
    <citation type="journal article" date="2023" name="Plants (Basel)">
        <title>Bridging the Gap: Combining Genomics and Transcriptomics Approaches to Understand Stylosanthes scabra, an Orphan Legume from the Brazilian Caatinga.</title>
        <authorList>
            <person name="Ferreira-Neto J.R.C."/>
            <person name="da Silva M.D."/>
            <person name="Binneck E."/>
            <person name="de Melo N.F."/>
            <person name="da Silva R.H."/>
            <person name="de Melo A.L.T.M."/>
            <person name="Pandolfi V."/>
            <person name="Bustamante F.O."/>
            <person name="Brasileiro-Vidal A.C."/>
            <person name="Benko-Iseppon A.M."/>
        </authorList>
    </citation>
    <scope>NUCLEOTIDE SEQUENCE [LARGE SCALE GENOMIC DNA]</scope>
    <source>
        <tissue evidence="1">Leaves</tissue>
    </source>
</reference>
<comment type="caution">
    <text evidence="1">The sequence shown here is derived from an EMBL/GenBank/DDBJ whole genome shotgun (WGS) entry which is preliminary data.</text>
</comment>